<dbReference type="Gene3D" id="4.10.75.10">
    <property type="entry name" value="Elafin-like"/>
    <property type="match status" value="1"/>
</dbReference>
<dbReference type="Proteomes" id="UP000261520">
    <property type="component" value="Unplaced"/>
</dbReference>
<dbReference type="GO" id="GO:0005576">
    <property type="term" value="C:extracellular region"/>
    <property type="evidence" value="ECO:0007669"/>
    <property type="project" value="InterPro"/>
</dbReference>
<keyword evidence="3" id="KW-1185">Reference proteome</keyword>
<name>A0A3B3ZGP2_9GOBI</name>
<dbReference type="PROSITE" id="PS51390">
    <property type="entry name" value="WAP"/>
    <property type="match status" value="1"/>
</dbReference>
<dbReference type="Pfam" id="PF00095">
    <property type="entry name" value="WAP"/>
    <property type="match status" value="1"/>
</dbReference>
<dbReference type="InterPro" id="IPR008197">
    <property type="entry name" value="WAP_dom"/>
</dbReference>
<protein>
    <recommendedName>
        <fullName evidence="1">WAP domain-containing protein</fullName>
    </recommendedName>
</protein>
<evidence type="ECO:0000313" key="2">
    <source>
        <dbReference type="Ensembl" id="ENSPMGP00000003770.1"/>
    </source>
</evidence>
<evidence type="ECO:0000259" key="1">
    <source>
        <dbReference type="PROSITE" id="PS51390"/>
    </source>
</evidence>
<dbReference type="SMART" id="SM00217">
    <property type="entry name" value="WAP"/>
    <property type="match status" value="1"/>
</dbReference>
<dbReference type="GO" id="GO:0030414">
    <property type="term" value="F:peptidase inhibitor activity"/>
    <property type="evidence" value="ECO:0007669"/>
    <property type="project" value="InterPro"/>
</dbReference>
<dbReference type="AlphaFoldDB" id="A0A3B3ZGP2"/>
<organism evidence="2 3">
    <name type="scientific">Periophthalmus magnuspinnatus</name>
    <dbReference type="NCBI Taxonomy" id="409849"/>
    <lineage>
        <taxon>Eukaryota</taxon>
        <taxon>Metazoa</taxon>
        <taxon>Chordata</taxon>
        <taxon>Craniata</taxon>
        <taxon>Vertebrata</taxon>
        <taxon>Euteleostomi</taxon>
        <taxon>Actinopterygii</taxon>
        <taxon>Neopterygii</taxon>
        <taxon>Teleostei</taxon>
        <taxon>Neoteleostei</taxon>
        <taxon>Acanthomorphata</taxon>
        <taxon>Gobiaria</taxon>
        <taxon>Gobiiformes</taxon>
        <taxon>Gobioidei</taxon>
        <taxon>Gobiidae</taxon>
        <taxon>Oxudercinae</taxon>
        <taxon>Periophthalmus</taxon>
    </lineage>
</organism>
<sequence>IKEISLSYLILTTPTNSNCFSEKLGVCPKPRTDIHIDAGCLNECSSDGGCEGDLKCCFDGCGNVCEKPRVCSDRQREALPQ</sequence>
<evidence type="ECO:0000313" key="3">
    <source>
        <dbReference type="Proteomes" id="UP000261520"/>
    </source>
</evidence>
<proteinExistence type="predicted"/>
<feature type="domain" description="WAP" evidence="1">
    <location>
        <begin position="20"/>
        <end position="69"/>
    </location>
</feature>
<accession>A0A3B3ZGP2</accession>
<dbReference type="CDD" id="cd00199">
    <property type="entry name" value="WAP"/>
    <property type="match status" value="1"/>
</dbReference>
<reference evidence="2" key="1">
    <citation type="submission" date="2025-08" db="UniProtKB">
        <authorList>
            <consortium name="Ensembl"/>
        </authorList>
    </citation>
    <scope>IDENTIFICATION</scope>
</reference>
<dbReference type="Ensembl" id="ENSPMGT00000004013.1">
    <property type="protein sequence ID" value="ENSPMGP00000003770.1"/>
    <property type="gene ID" value="ENSPMGG00000003237.1"/>
</dbReference>
<reference evidence="2" key="2">
    <citation type="submission" date="2025-09" db="UniProtKB">
        <authorList>
            <consortium name="Ensembl"/>
        </authorList>
    </citation>
    <scope>IDENTIFICATION</scope>
</reference>
<dbReference type="InterPro" id="IPR036645">
    <property type="entry name" value="Elafin-like_sf"/>
</dbReference>
<dbReference type="PRINTS" id="PR00003">
    <property type="entry name" value="4DISULPHCORE"/>
</dbReference>
<dbReference type="SUPFAM" id="SSF57256">
    <property type="entry name" value="Elafin-like"/>
    <property type="match status" value="1"/>
</dbReference>